<dbReference type="Gene3D" id="1.20.1250.20">
    <property type="entry name" value="MFS general substrate transporter like domains"/>
    <property type="match status" value="2"/>
</dbReference>
<feature type="domain" description="Major facilitator superfamily (MFS) profile" evidence="6">
    <location>
        <begin position="29"/>
        <end position="498"/>
    </location>
</feature>
<feature type="transmembrane region" description="Helical" evidence="5">
    <location>
        <begin position="133"/>
        <end position="158"/>
    </location>
</feature>
<keyword evidence="8" id="KW-1185">Reference proteome</keyword>
<keyword evidence="2 5" id="KW-0812">Transmembrane</keyword>
<dbReference type="SUPFAM" id="SSF103473">
    <property type="entry name" value="MFS general substrate transporter"/>
    <property type="match status" value="1"/>
</dbReference>
<dbReference type="EMBL" id="MU865451">
    <property type="protein sequence ID" value="KAK4222842.1"/>
    <property type="molecule type" value="Genomic_DNA"/>
</dbReference>
<dbReference type="PANTHER" id="PTHR23501:SF199">
    <property type="entry name" value="MFS EFFLUX TRANSPORTER INPD-RELATED"/>
    <property type="match status" value="1"/>
</dbReference>
<reference evidence="7" key="2">
    <citation type="submission" date="2023-05" db="EMBL/GenBank/DDBJ databases">
        <authorList>
            <consortium name="Lawrence Berkeley National Laboratory"/>
            <person name="Steindorff A."/>
            <person name="Hensen N."/>
            <person name="Bonometti L."/>
            <person name="Westerberg I."/>
            <person name="Brannstrom I.O."/>
            <person name="Guillou S."/>
            <person name="Cros-Aarteil S."/>
            <person name="Calhoun S."/>
            <person name="Haridas S."/>
            <person name="Kuo A."/>
            <person name="Mondo S."/>
            <person name="Pangilinan J."/>
            <person name="Riley R."/>
            <person name="Labutti K."/>
            <person name="Andreopoulos B."/>
            <person name="Lipzen A."/>
            <person name="Chen C."/>
            <person name="Yanf M."/>
            <person name="Daum C."/>
            <person name="Ng V."/>
            <person name="Clum A."/>
            <person name="Ohm R."/>
            <person name="Martin F."/>
            <person name="Silar P."/>
            <person name="Natvig D."/>
            <person name="Lalanne C."/>
            <person name="Gautier V."/>
            <person name="Ament-Velasquez S.L."/>
            <person name="Kruys A."/>
            <person name="Hutchinson M.I."/>
            <person name="Powell A.J."/>
            <person name="Barry K."/>
            <person name="Miller A.N."/>
            <person name="Grigoriev I.V."/>
            <person name="Debuchy R."/>
            <person name="Gladieux P."/>
            <person name="Thoren M.H."/>
            <person name="Johannesson H."/>
        </authorList>
    </citation>
    <scope>NUCLEOTIDE SEQUENCE</scope>
    <source>
        <strain evidence="7">CBS 990.96</strain>
    </source>
</reference>
<dbReference type="Proteomes" id="UP001301958">
    <property type="component" value="Unassembled WGS sequence"/>
</dbReference>
<feature type="transmembrane region" description="Helical" evidence="5">
    <location>
        <begin position="238"/>
        <end position="257"/>
    </location>
</feature>
<evidence type="ECO:0000259" key="6">
    <source>
        <dbReference type="PROSITE" id="PS50850"/>
    </source>
</evidence>
<keyword evidence="3 5" id="KW-1133">Transmembrane helix</keyword>
<dbReference type="PANTHER" id="PTHR23501">
    <property type="entry name" value="MAJOR FACILITATOR SUPERFAMILY"/>
    <property type="match status" value="1"/>
</dbReference>
<dbReference type="GO" id="GO:0005886">
    <property type="term" value="C:plasma membrane"/>
    <property type="evidence" value="ECO:0007669"/>
    <property type="project" value="TreeGrafter"/>
</dbReference>
<evidence type="ECO:0000256" key="3">
    <source>
        <dbReference type="ARBA" id="ARBA00022989"/>
    </source>
</evidence>
<feature type="transmembrane region" description="Helical" evidence="5">
    <location>
        <begin position="99"/>
        <end position="127"/>
    </location>
</feature>
<feature type="transmembrane region" description="Helical" evidence="5">
    <location>
        <begin position="165"/>
        <end position="184"/>
    </location>
</feature>
<dbReference type="CDD" id="cd17502">
    <property type="entry name" value="MFS_Azr1_MDR_like"/>
    <property type="match status" value="1"/>
</dbReference>
<dbReference type="InterPro" id="IPR036259">
    <property type="entry name" value="MFS_trans_sf"/>
</dbReference>
<feature type="transmembrane region" description="Helical" evidence="5">
    <location>
        <begin position="339"/>
        <end position="362"/>
    </location>
</feature>
<reference evidence="7" key="1">
    <citation type="journal article" date="2023" name="Mol. Phylogenet. Evol.">
        <title>Genome-scale phylogeny and comparative genomics of the fungal order Sordariales.</title>
        <authorList>
            <person name="Hensen N."/>
            <person name="Bonometti L."/>
            <person name="Westerberg I."/>
            <person name="Brannstrom I.O."/>
            <person name="Guillou S."/>
            <person name="Cros-Aarteil S."/>
            <person name="Calhoun S."/>
            <person name="Haridas S."/>
            <person name="Kuo A."/>
            <person name="Mondo S."/>
            <person name="Pangilinan J."/>
            <person name="Riley R."/>
            <person name="LaButti K."/>
            <person name="Andreopoulos B."/>
            <person name="Lipzen A."/>
            <person name="Chen C."/>
            <person name="Yan M."/>
            <person name="Daum C."/>
            <person name="Ng V."/>
            <person name="Clum A."/>
            <person name="Steindorff A."/>
            <person name="Ohm R.A."/>
            <person name="Martin F."/>
            <person name="Silar P."/>
            <person name="Natvig D.O."/>
            <person name="Lalanne C."/>
            <person name="Gautier V."/>
            <person name="Ament-Velasquez S.L."/>
            <person name="Kruys A."/>
            <person name="Hutchinson M.I."/>
            <person name="Powell A.J."/>
            <person name="Barry K."/>
            <person name="Miller A.N."/>
            <person name="Grigoriev I.V."/>
            <person name="Debuchy R."/>
            <person name="Gladieux P."/>
            <person name="Hiltunen Thoren M."/>
            <person name="Johannesson H."/>
        </authorList>
    </citation>
    <scope>NUCLEOTIDE SEQUENCE</scope>
    <source>
        <strain evidence="7">CBS 990.96</strain>
    </source>
</reference>
<comment type="caution">
    <text evidence="7">The sequence shown here is derived from an EMBL/GenBank/DDBJ whole genome shotgun (WGS) entry which is preliminary data.</text>
</comment>
<protein>
    <submittedName>
        <fullName evidence="7">Azole resistance protein 1</fullName>
    </submittedName>
</protein>
<evidence type="ECO:0000313" key="7">
    <source>
        <dbReference type="EMBL" id="KAK4222842.1"/>
    </source>
</evidence>
<keyword evidence="4 5" id="KW-0472">Membrane</keyword>
<evidence type="ECO:0000256" key="2">
    <source>
        <dbReference type="ARBA" id="ARBA00022692"/>
    </source>
</evidence>
<feature type="transmembrane region" description="Helical" evidence="5">
    <location>
        <begin position="20"/>
        <end position="42"/>
    </location>
</feature>
<gene>
    <name evidence="7" type="ORF">QBC38DRAFT_539358</name>
</gene>
<evidence type="ECO:0000313" key="8">
    <source>
        <dbReference type="Proteomes" id="UP001301958"/>
    </source>
</evidence>
<dbReference type="InterPro" id="IPR011701">
    <property type="entry name" value="MFS"/>
</dbReference>
<feature type="transmembrane region" description="Helical" evidence="5">
    <location>
        <begin position="306"/>
        <end position="327"/>
    </location>
</feature>
<dbReference type="AlphaFoldDB" id="A0AAN6YTH3"/>
<feature type="transmembrane region" description="Helical" evidence="5">
    <location>
        <begin position="196"/>
        <end position="217"/>
    </location>
</feature>
<evidence type="ECO:0000256" key="4">
    <source>
        <dbReference type="ARBA" id="ARBA00023136"/>
    </source>
</evidence>
<organism evidence="7 8">
    <name type="scientific">Podospora fimiseda</name>
    <dbReference type="NCBI Taxonomy" id="252190"/>
    <lineage>
        <taxon>Eukaryota</taxon>
        <taxon>Fungi</taxon>
        <taxon>Dikarya</taxon>
        <taxon>Ascomycota</taxon>
        <taxon>Pezizomycotina</taxon>
        <taxon>Sordariomycetes</taxon>
        <taxon>Sordariomycetidae</taxon>
        <taxon>Sordariales</taxon>
        <taxon>Podosporaceae</taxon>
        <taxon>Podospora</taxon>
    </lineage>
</organism>
<sequence>MQTTEVINPTEDPTPTTLSYPSGLNLFLIISSLSLSVFLCALDETIISNAIPQITNDFNSITDIVAPIATYCCKPLHIGWYGSAYFTTFAAFQLIYGKLFCFFFIKLVFLISVLIFEIGSLLCGTAVNSGMFIAGRAVAGLGSAGINAGFIIILAASLPLERRPIFVSSYSGVYGLAAVVAPLLGGLFTDKATWRWCFWVNLPVGGVAVLLMVFFFHPVEEEKEKDRTWKEITGEMDLLETLVFVPGVVGLLLALQWGGTVYRWVDFRVLVPLVLGSVALLGFVGIQGWKQDKGTVPPRIFKQRSVACSSVYVFCAAGGLNVFQYYLPLWFQAIQGRNILQSGFCILPTTLGTVLLSLVAGVGVAKTGYYTPFMIVGAAFLLTGAALSTQWKVDSPVVQWIGVQIVISIGAGLGVQQAHTAAQTVLKTDVPTGTVIPGLDVNKILDGGATSLRSLLSEDLLPMAMEAYNTAFTRGFLVAVSLAGRALLVSLGMEWRSVKKSQSESISVD</sequence>
<feature type="transmembrane region" description="Helical" evidence="5">
    <location>
        <begin position="369"/>
        <end position="387"/>
    </location>
</feature>
<proteinExistence type="predicted"/>
<evidence type="ECO:0000256" key="5">
    <source>
        <dbReference type="SAM" id="Phobius"/>
    </source>
</evidence>
<dbReference type="InterPro" id="IPR020846">
    <property type="entry name" value="MFS_dom"/>
</dbReference>
<evidence type="ECO:0000256" key="1">
    <source>
        <dbReference type="ARBA" id="ARBA00004141"/>
    </source>
</evidence>
<comment type="subcellular location">
    <subcellularLocation>
        <location evidence="1">Membrane</location>
        <topology evidence="1">Multi-pass membrane protein</topology>
    </subcellularLocation>
</comment>
<feature type="transmembrane region" description="Helical" evidence="5">
    <location>
        <begin position="269"/>
        <end position="286"/>
    </location>
</feature>
<dbReference type="Pfam" id="PF07690">
    <property type="entry name" value="MFS_1"/>
    <property type="match status" value="1"/>
</dbReference>
<name>A0AAN6YTH3_9PEZI</name>
<dbReference type="GO" id="GO:0022857">
    <property type="term" value="F:transmembrane transporter activity"/>
    <property type="evidence" value="ECO:0007669"/>
    <property type="project" value="InterPro"/>
</dbReference>
<dbReference type="PROSITE" id="PS50850">
    <property type="entry name" value="MFS"/>
    <property type="match status" value="1"/>
</dbReference>
<accession>A0AAN6YTH3</accession>